<dbReference type="Proteomes" id="UP000091820">
    <property type="component" value="Unassembled WGS sequence"/>
</dbReference>
<reference evidence="2" key="2">
    <citation type="submission" date="2020-05" db="UniProtKB">
        <authorList>
            <consortium name="EnsemblMetazoa"/>
        </authorList>
    </citation>
    <scope>IDENTIFICATION</scope>
    <source>
        <strain evidence="2">IAEA</strain>
    </source>
</reference>
<name>A0A1A9WXU3_9MUSC</name>
<reference evidence="3" key="1">
    <citation type="submission" date="2014-03" db="EMBL/GenBank/DDBJ databases">
        <authorList>
            <person name="Aksoy S."/>
            <person name="Warren W."/>
            <person name="Wilson R.K."/>
        </authorList>
    </citation>
    <scope>NUCLEOTIDE SEQUENCE [LARGE SCALE GENOMIC DNA]</scope>
    <source>
        <strain evidence="3">IAEA</strain>
    </source>
</reference>
<keyword evidence="3" id="KW-1185">Reference proteome</keyword>
<dbReference type="EnsemblMetazoa" id="GBRI036572-RA">
    <property type="protein sequence ID" value="GBRI036572-PA"/>
    <property type="gene ID" value="GBRI036572"/>
</dbReference>
<keyword evidence="1" id="KW-0472">Membrane</keyword>
<evidence type="ECO:0000256" key="1">
    <source>
        <dbReference type="SAM" id="Phobius"/>
    </source>
</evidence>
<dbReference type="VEuPathDB" id="VectorBase:GBRI036572"/>
<proteinExistence type="predicted"/>
<protein>
    <submittedName>
        <fullName evidence="2">Uncharacterized protein</fullName>
    </submittedName>
</protein>
<evidence type="ECO:0000313" key="2">
    <source>
        <dbReference type="EnsemblMetazoa" id="GBRI036572-PA"/>
    </source>
</evidence>
<feature type="transmembrane region" description="Helical" evidence="1">
    <location>
        <begin position="48"/>
        <end position="66"/>
    </location>
</feature>
<sequence>MRGNKNQQNYNSLNLNIIFNFPKNIKFRIRLMSYSLTQLESRRRHAPLWCRFSGIAAVCVLFFQSFRLPKNVYTHLHLNEQPKGRRIKVIFTLTDMLRFVAIEAKENSHNNLMQSVGVFNVNGTFPI</sequence>
<dbReference type="AlphaFoldDB" id="A0A1A9WXU3"/>
<accession>A0A1A9WXU3</accession>
<keyword evidence="1" id="KW-1133">Transmembrane helix</keyword>
<keyword evidence="1" id="KW-0812">Transmembrane</keyword>
<organism evidence="2 3">
    <name type="scientific">Glossina brevipalpis</name>
    <dbReference type="NCBI Taxonomy" id="37001"/>
    <lineage>
        <taxon>Eukaryota</taxon>
        <taxon>Metazoa</taxon>
        <taxon>Ecdysozoa</taxon>
        <taxon>Arthropoda</taxon>
        <taxon>Hexapoda</taxon>
        <taxon>Insecta</taxon>
        <taxon>Pterygota</taxon>
        <taxon>Neoptera</taxon>
        <taxon>Endopterygota</taxon>
        <taxon>Diptera</taxon>
        <taxon>Brachycera</taxon>
        <taxon>Muscomorpha</taxon>
        <taxon>Hippoboscoidea</taxon>
        <taxon>Glossinidae</taxon>
        <taxon>Glossina</taxon>
    </lineage>
</organism>
<evidence type="ECO:0000313" key="3">
    <source>
        <dbReference type="Proteomes" id="UP000091820"/>
    </source>
</evidence>